<reference evidence="1 2" key="1">
    <citation type="journal article" date="2022" name="Allergy">
        <title>Genome assembly and annotation of Periplaneta americana reveal a comprehensive cockroach allergen profile.</title>
        <authorList>
            <person name="Wang L."/>
            <person name="Xiong Q."/>
            <person name="Saelim N."/>
            <person name="Wang L."/>
            <person name="Nong W."/>
            <person name="Wan A.T."/>
            <person name="Shi M."/>
            <person name="Liu X."/>
            <person name="Cao Q."/>
            <person name="Hui J.H.L."/>
            <person name="Sookrung N."/>
            <person name="Leung T.F."/>
            <person name="Tungtrongchitr A."/>
            <person name="Tsui S.K.W."/>
        </authorList>
    </citation>
    <scope>NUCLEOTIDE SEQUENCE [LARGE SCALE GENOMIC DNA]</scope>
    <source>
        <strain evidence="1">PWHHKU_190912</strain>
    </source>
</reference>
<comment type="caution">
    <text evidence="1">The sequence shown here is derived from an EMBL/GenBank/DDBJ whole genome shotgun (WGS) entry which is preliminary data.</text>
</comment>
<keyword evidence="2" id="KW-1185">Reference proteome</keyword>
<accession>A0ABQ8SHC0</accession>
<proteinExistence type="predicted"/>
<name>A0ABQ8SHC0_PERAM</name>
<evidence type="ECO:0008006" key="3">
    <source>
        <dbReference type="Google" id="ProtNLM"/>
    </source>
</evidence>
<evidence type="ECO:0000313" key="2">
    <source>
        <dbReference type="Proteomes" id="UP001148838"/>
    </source>
</evidence>
<sequence>MSPGSSTESYPAFARIGLRENHGKNLNRVTCPDQDSNPGHLVSRPDALTVIPQRIWCVSLSTMYSLRAFVDSVAENGTTSYTRHVSNLQTTVVSLTGQAAAKVRYSHLTFPTLAFLRCVLEYSVHHVVHYRRYVPFNCRVWRSSIFADVRCAGEALSCLCTPCYKIRKCLISLLLNATKFRQSLMSLGRVFHKRESEIVYDDEYDDVLCVVNYQPFSTQNRGHVCSQSRLTLIVSSTELVNIVRSRNMFAFFSDERPFNIESYFRTEYADNVYVYGLCDGSSLHAVAEYERRFPNRRVPYRRVFTVYGVG</sequence>
<protein>
    <recommendedName>
        <fullName evidence="3">DUF4817 domain-containing protein</fullName>
    </recommendedName>
</protein>
<dbReference type="EMBL" id="JAJSOF020000027">
    <property type="protein sequence ID" value="KAJ4433443.1"/>
    <property type="molecule type" value="Genomic_DNA"/>
</dbReference>
<dbReference type="Proteomes" id="UP001148838">
    <property type="component" value="Unassembled WGS sequence"/>
</dbReference>
<gene>
    <name evidence="1" type="ORF">ANN_15745</name>
</gene>
<evidence type="ECO:0000313" key="1">
    <source>
        <dbReference type="EMBL" id="KAJ4433443.1"/>
    </source>
</evidence>
<organism evidence="1 2">
    <name type="scientific">Periplaneta americana</name>
    <name type="common">American cockroach</name>
    <name type="synonym">Blatta americana</name>
    <dbReference type="NCBI Taxonomy" id="6978"/>
    <lineage>
        <taxon>Eukaryota</taxon>
        <taxon>Metazoa</taxon>
        <taxon>Ecdysozoa</taxon>
        <taxon>Arthropoda</taxon>
        <taxon>Hexapoda</taxon>
        <taxon>Insecta</taxon>
        <taxon>Pterygota</taxon>
        <taxon>Neoptera</taxon>
        <taxon>Polyneoptera</taxon>
        <taxon>Dictyoptera</taxon>
        <taxon>Blattodea</taxon>
        <taxon>Blattoidea</taxon>
        <taxon>Blattidae</taxon>
        <taxon>Blattinae</taxon>
        <taxon>Periplaneta</taxon>
    </lineage>
</organism>